<keyword evidence="2" id="KW-1185">Reference proteome</keyword>
<evidence type="ECO:0000313" key="2">
    <source>
        <dbReference type="Proteomes" id="UP000789920"/>
    </source>
</evidence>
<name>A0ACA9SGZ0_9GLOM</name>
<protein>
    <submittedName>
        <fullName evidence="1">3041_t:CDS:1</fullName>
    </submittedName>
</protein>
<proteinExistence type="predicted"/>
<dbReference type="EMBL" id="CAJVQC010123946">
    <property type="protein sequence ID" value="CAG8839549.1"/>
    <property type="molecule type" value="Genomic_DNA"/>
</dbReference>
<gene>
    <name evidence="1" type="ORF">RPERSI_LOCUS31093</name>
</gene>
<evidence type="ECO:0000313" key="1">
    <source>
        <dbReference type="EMBL" id="CAG8839549.1"/>
    </source>
</evidence>
<dbReference type="Proteomes" id="UP000789920">
    <property type="component" value="Unassembled WGS sequence"/>
</dbReference>
<comment type="caution">
    <text evidence="1">The sequence shown here is derived from an EMBL/GenBank/DDBJ whole genome shotgun (WGS) entry which is preliminary data.</text>
</comment>
<feature type="non-terminal residue" evidence="1">
    <location>
        <position position="49"/>
    </location>
</feature>
<organism evidence="1 2">
    <name type="scientific">Racocetra persica</name>
    <dbReference type="NCBI Taxonomy" id="160502"/>
    <lineage>
        <taxon>Eukaryota</taxon>
        <taxon>Fungi</taxon>
        <taxon>Fungi incertae sedis</taxon>
        <taxon>Mucoromycota</taxon>
        <taxon>Glomeromycotina</taxon>
        <taxon>Glomeromycetes</taxon>
        <taxon>Diversisporales</taxon>
        <taxon>Gigasporaceae</taxon>
        <taxon>Racocetra</taxon>
    </lineage>
</organism>
<sequence>SSNSIPLEPCTDVTSPSESENSNNRSQKRNRQGRPVFDKVWNYVIRREK</sequence>
<reference evidence="1" key="1">
    <citation type="submission" date="2021-06" db="EMBL/GenBank/DDBJ databases">
        <authorList>
            <person name="Kallberg Y."/>
            <person name="Tangrot J."/>
            <person name="Rosling A."/>
        </authorList>
    </citation>
    <scope>NUCLEOTIDE SEQUENCE</scope>
    <source>
        <strain evidence="1">MA461A</strain>
    </source>
</reference>
<feature type="non-terminal residue" evidence="1">
    <location>
        <position position="1"/>
    </location>
</feature>
<accession>A0ACA9SGZ0</accession>